<organism evidence="2">
    <name type="scientific">freshwater sediment metagenome</name>
    <dbReference type="NCBI Taxonomy" id="556182"/>
    <lineage>
        <taxon>unclassified sequences</taxon>
        <taxon>metagenomes</taxon>
        <taxon>ecological metagenomes</taxon>
    </lineage>
</organism>
<dbReference type="Pfam" id="PF13471">
    <property type="entry name" value="Transglut_core3"/>
    <property type="match status" value="1"/>
</dbReference>
<gene>
    <name evidence="2" type="ORF">AMST5_03897</name>
</gene>
<dbReference type="InterPro" id="IPR032708">
    <property type="entry name" value="McjB_C"/>
</dbReference>
<dbReference type="AlphaFoldDB" id="A0AA48RFR0"/>
<feature type="domain" description="Microcin J25-processing protein McjB C-terminal" evidence="1">
    <location>
        <begin position="18"/>
        <end position="129"/>
    </location>
</feature>
<dbReference type="InterPro" id="IPR053521">
    <property type="entry name" value="McjB-like"/>
</dbReference>
<accession>A0AA48RFR0</accession>
<evidence type="ECO:0000313" key="2">
    <source>
        <dbReference type="EMBL" id="CAJ0888672.1"/>
    </source>
</evidence>
<reference evidence="2" key="1">
    <citation type="submission" date="2023-07" db="EMBL/GenBank/DDBJ databases">
        <authorList>
            <person name="Pelsma A.J. K."/>
        </authorList>
    </citation>
    <scope>NUCLEOTIDE SEQUENCE</scope>
</reference>
<evidence type="ECO:0000259" key="1">
    <source>
        <dbReference type="Pfam" id="PF13471"/>
    </source>
</evidence>
<protein>
    <recommendedName>
        <fullName evidence="1">Microcin J25-processing protein McjB C-terminal domain-containing protein</fullName>
    </recommendedName>
</protein>
<sequence>MRQLRAFLLLEKRDRRLLASVACVFVVCRLRLLAQKPENVRQWAQRWRNGTAQPERVVWAVQIVSRYLPHTCLIQALALQRMLSTNQFASELKIGVRTSGPRFEAHAWLVDRDNRIMIGEASAESYSVIDSWAALGDQGAK</sequence>
<dbReference type="NCBIfam" id="NF033537">
    <property type="entry name" value="lasso_biosyn_B2"/>
    <property type="match status" value="1"/>
</dbReference>
<name>A0AA48RFR0_9ZZZZ</name>
<dbReference type="EMBL" id="OY288114">
    <property type="protein sequence ID" value="CAJ0888672.1"/>
    <property type="molecule type" value="Genomic_DNA"/>
</dbReference>
<proteinExistence type="predicted"/>